<feature type="transmembrane region" description="Helical" evidence="11">
    <location>
        <begin position="546"/>
        <end position="565"/>
    </location>
</feature>
<feature type="transmembrane region" description="Helical" evidence="11">
    <location>
        <begin position="316"/>
        <end position="338"/>
    </location>
</feature>
<evidence type="ECO:0000256" key="12">
    <source>
        <dbReference type="SAM" id="SignalP"/>
    </source>
</evidence>
<keyword evidence="9 11" id="KW-0472">Membrane</keyword>
<keyword evidence="12" id="KW-0732">Signal</keyword>
<keyword evidence="3" id="KW-0813">Transport</keyword>
<keyword evidence="14" id="KW-1185">Reference proteome</keyword>
<dbReference type="InterPro" id="IPR001734">
    <property type="entry name" value="Na/solute_symporter"/>
</dbReference>
<feature type="transmembrane region" description="Helical" evidence="11">
    <location>
        <begin position="428"/>
        <end position="457"/>
    </location>
</feature>
<dbReference type="SUPFAM" id="SSF117281">
    <property type="entry name" value="Kelch motif"/>
    <property type="match status" value="1"/>
</dbReference>
<keyword evidence="5 11" id="KW-0812">Transmembrane</keyword>
<dbReference type="InterPro" id="IPR038377">
    <property type="entry name" value="Na/Glc_symporter_sf"/>
</dbReference>
<evidence type="ECO:0000256" key="9">
    <source>
        <dbReference type="ARBA" id="ARBA00023136"/>
    </source>
</evidence>
<keyword evidence="8" id="KW-0406">Ion transport</keyword>
<evidence type="ECO:0000256" key="3">
    <source>
        <dbReference type="ARBA" id="ARBA00022448"/>
    </source>
</evidence>
<sequence>MRKFLVLLVGVWLLISSPQVLASNFLEWKNDQASTLQNVFVGAGASLAQQQEQMVLLPGLHSQPQQMLYLLDGKTVQPVILPDNKAVRPYAASVVYQNQIILIGGKIDGVNTSMVNRLQVLADALSVSSTALPDLPEVPAQLAALVFKDHLYVLFKSADKLRFLKLVLAEEQKSGWVELAAPSIQDTKDITLAVQHDGRGNKLYAHLNAQQSSTWVYDLSLQNAEWSVLKTLNEPQVIIKSLYPLGQAHLLAVSEKGATFHYNTITRSWASYEQAEPLKGTILADLWAHQTLTYLTYEDGDIRLNKAVIAGNGHEFGWLNMLVLTLYLVGVVLLGLYFMKKNNDTNDFFRGGQSIPWWAAACSIYATMLSSLTYMALPAIVYQTDWVLLIGILTIVAVAPIAVYVAVPFFRQIDATSAYEYLSKRFNMVVRLFASALFTLFHLSRMGVVMALTALALAAVTPLTASESVLLMGVLCLLYCTLGGIEAVIWTDTLQTVILLLGAVVCFVVLVSGVDGGLAEFVTVGFSDNKFTLFDADFSANSITTLSLWVIVLGGIGQNLSSYTADQAIVQRYMVTPDPAAAKKSIWTNAIIAAPASVLFFCIGTGLYLFYQAHPEQLDPTKQIDQIFPTFIATQLPAGLAGLIVAGIFAAAQSTVSTSINSIATTLVTDFVRPFNWVKTEKGYMRTAQWLTFIIGVLGTLVGLIFIDPAIRSLMDTYFVIIGMFMGALGGLFVLGVVTQRANTSGAVVGLTVGVAIMVLCWKFNLANGYLYCTIGIVSCVVIGYLSSLVFKGPNKDLTGLTLFTMQTEKSELSGVSDTQQQSSARQV</sequence>
<organism evidence="13 14">
    <name type="scientific">Rheinheimera marina</name>
    <dbReference type="NCBI Taxonomy" id="1774958"/>
    <lineage>
        <taxon>Bacteria</taxon>
        <taxon>Pseudomonadati</taxon>
        <taxon>Pseudomonadota</taxon>
        <taxon>Gammaproteobacteria</taxon>
        <taxon>Chromatiales</taxon>
        <taxon>Chromatiaceae</taxon>
        <taxon>Rheinheimera</taxon>
    </lineage>
</organism>
<evidence type="ECO:0000256" key="10">
    <source>
        <dbReference type="ARBA" id="ARBA00023201"/>
    </source>
</evidence>
<feature type="chain" id="PRO_5045613622" evidence="12">
    <location>
        <begin position="23"/>
        <end position="828"/>
    </location>
</feature>
<feature type="transmembrane region" description="Helical" evidence="11">
    <location>
        <begin position="386"/>
        <end position="407"/>
    </location>
</feature>
<feature type="transmembrane region" description="Helical" evidence="11">
    <location>
        <begin position="717"/>
        <end position="738"/>
    </location>
</feature>
<dbReference type="Pfam" id="PF00474">
    <property type="entry name" value="SSF"/>
    <property type="match status" value="1"/>
</dbReference>
<evidence type="ECO:0000313" key="13">
    <source>
        <dbReference type="EMBL" id="MFC4654034.1"/>
    </source>
</evidence>
<evidence type="ECO:0000256" key="2">
    <source>
        <dbReference type="ARBA" id="ARBA00006434"/>
    </source>
</evidence>
<keyword evidence="4" id="KW-1003">Cell membrane</keyword>
<dbReference type="InterPro" id="IPR051163">
    <property type="entry name" value="Sodium:Solute_Symporter_SSF"/>
</dbReference>
<dbReference type="PANTHER" id="PTHR42985:SF40">
    <property type="entry name" value="LD47995P-RELATED"/>
    <property type="match status" value="1"/>
</dbReference>
<evidence type="ECO:0000256" key="5">
    <source>
        <dbReference type="ARBA" id="ARBA00022692"/>
    </source>
</evidence>
<keyword evidence="10" id="KW-0739">Sodium transport</keyword>
<dbReference type="InterPro" id="IPR015915">
    <property type="entry name" value="Kelch-typ_b-propeller"/>
</dbReference>
<gene>
    <name evidence="13" type="ORF">ACFO3I_03225</name>
</gene>
<dbReference type="CDD" id="cd11495">
    <property type="entry name" value="SLC5sbd_NIS-like_u3"/>
    <property type="match status" value="1"/>
</dbReference>
<feature type="transmembrane region" description="Helical" evidence="11">
    <location>
        <begin position="469"/>
        <end position="490"/>
    </location>
</feature>
<dbReference type="PANTHER" id="PTHR42985">
    <property type="entry name" value="SODIUM-COUPLED MONOCARBOXYLATE TRANSPORTER"/>
    <property type="match status" value="1"/>
</dbReference>
<evidence type="ECO:0000256" key="11">
    <source>
        <dbReference type="SAM" id="Phobius"/>
    </source>
</evidence>
<feature type="transmembrane region" description="Helical" evidence="11">
    <location>
        <begin position="358"/>
        <end position="380"/>
    </location>
</feature>
<evidence type="ECO:0000256" key="4">
    <source>
        <dbReference type="ARBA" id="ARBA00022475"/>
    </source>
</evidence>
<dbReference type="PROSITE" id="PS50283">
    <property type="entry name" value="NA_SOLUT_SYMP_3"/>
    <property type="match status" value="1"/>
</dbReference>
<keyword evidence="7" id="KW-0915">Sodium</keyword>
<protein>
    <submittedName>
        <fullName evidence="13">Sodium:solute symporter</fullName>
    </submittedName>
</protein>
<dbReference type="RefSeq" id="WP_377331702.1">
    <property type="nucleotide sequence ID" value="NZ_JBHSGB010000003.1"/>
</dbReference>
<evidence type="ECO:0000256" key="8">
    <source>
        <dbReference type="ARBA" id="ARBA00023065"/>
    </source>
</evidence>
<evidence type="ECO:0000313" key="14">
    <source>
        <dbReference type="Proteomes" id="UP001595962"/>
    </source>
</evidence>
<comment type="subcellular location">
    <subcellularLocation>
        <location evidence="1">Cell membrane</location>
        <topology evidence="1">Multi-pass membrane protein</topology>
    </subcellularLocation>
</comment>
<accession>A0ABV9JJM9</accession>
<comment type="similarity">
    <text evidence="2">Belongs to the sodium:solute symporter (SSF) (TC 2.A.21) family.</text>
</comment>
<name>A0ABV9JJM9_9GAMM</name>
<keyword evidence="6 11" id="KW-1133">Transmembrane helix</keyword>
<evidence type="ECO:0000256" key="7">
    <source>
        <dbReference type="ARBA" id="ARBA00023053"/>
    </source>
</evidence>
<feature type="signal peptide" evidence="12">
    <location>
        <begin position="1"/>
        <end position="22"/>
    </location>
</feature>
<proteinExistence type="inferred from homology"/>
<dbReference type="EMBL" id="JBHSGB010000003">
    <property type="protein sequence ID" value="MFC4654034.1"/>
    <property type="molecule type" value="Genomic_DNA"/>
</dbReference>
<evidence type="ECO:0000256" key="6">
    <source>
        <dbReference type="ARBA" id="ARBA00022989"/>
    </source>
</evidence>
<dbReference type="Gene3D" id="1.20.1730.10">
    <property type="entry name" value="Sodium/glucose cotransporter"/>
    <property type="match status" value="1"/>
</dbReference>
<feature type="transmembrane region" description="Helical" evidence="11">
    <location>
        <begin position="586"/>
        <end position="611"/>
    </location>
</feature>
<feature type="transmembrane region" description="Helical" evidence="11">
    <location>
        <begin position="690"/>
        <end position="711"/>
    </location>
</feature>
<feature type="transmembrane region" description="Helical" evidence="11">
    <location>
        <begin position="769"/>
        <end position="791"/>
    </location>
</feature>
<feature type="transmembrane region" description="Helical" evidence="11">
    <location>
        <begin position="497"/>
        <end position="526"/>
    </location>
</feature>
<comment type="caution">
    <text evidence="13">The sequence shown here is derived from an EMBL/GenBank/DDBJ whole genome shotgun (WGS) entry which is preliminary data.</text>
</comment>
<dbReference type="Proteomes" id="UP001595962">
    <property type="component" value="Unassembled WGS sequence"/>
</dbReference>
<reference evidence="14" key="1">
    <citation type="journal article" date="2019" name="Int. J. Syst. Evol. Microbiol.">
        <title>The Global Catalogue of Microorganisms (GCM) 10K type strain sequencing project: providing services to taxonomists for standard genome sequencing and annotation.</title>
        <authorList>
            <consortium name="The Broad Institute Genomics Platform"/>
            <consortium name="The Broad Institute Genome Sequencing Center for Infectious Disease"/>
            <person name="Wu L."/>
            <person name="Ma J."/>
        </authorList>
    </citation>
    <scope>NUCLEOTIDE SEQUENCE [LARGE SCALE GENOMIC DNA]</scope>
    <source>
        <strain evidence="14">DT28</strain>
    </source>
</reference>
<feature type="transmembrane region" description="Helical" evidence="11">
    <location>
        <begin position="745"/>
        <end position="763"/>
    </location>
</feature>
<dbReference type="Gene3D" id="2.120.10.80">
    <property type="entry name" value="Kelch-type beta propeller"/>
    <property type="match status" value="1"/>
</dbReference>
<feature type="transmembrane region" description="Helical" evidence="11">
    <location>
        <begin position="631"/>
        <end position="652"/>
    </location>
</feature>
<dbReference type="NCBIfam" id="TIGR00813">
    <property type="entry name" value="sss"/>
    <property type="match status" value="1"/>
</dbReference>
<evidence type="ECO:0000256" key="1">
    <source>
        <dbReference type="ARBA" id="ARBA00004651"/>
    </source>
</evidence>